<gene>
    <name evidence="2" type="ORF">CPELLU_LOCUS7706</name>
</gene>
<protein>
    <submittedName>
        <fullName evidence="2">8942_t:CDS:1</fullName>
    </submittedName>
</protein>
<accession>A0A9N9CW02</accession>
<sequence length="213" mass="24456">MIPPTSFSNYNNLETYWNYLYPWGSHHNGAALMLGNSSYHQNIYLKNSVLKLKAIRKNIRLKKLSFHYLSGAIHAKNHLEVNDQFPYYVLCSDFIAPMIPGAWPAFWLTSATSWPPEVDMLEFKGDKNNNFNIFINKTKSVYSNKVPITRPNDWNTYCISMKKVNDTDVKVTFSLNNHNSITHTASGYVGKQFWLIINLQMEGSSGLSGEKVY</sequence>
<dbReference type="Gene3D" id="2.60.120.200">
    <property type="match status" value="1"/>
</dbReference>
<organism evidence="2 3">
    <name type="scientific">Cetraspora pellucida</name>
    <dbReference type="NCBI Taxonomy" id="1433469"/>
    <lineage>
        <taxon>Eukaryota</taxon>
        <taxon>Fungi</taxon>
        <taxon>Fungi incertae sedis</taxon>
        <taxon>Mucoromycota</taxon>
        <taxon>Glomeromycotina</taxon>
        <taxon>Glomeromycetes</taxon>
        <taxon>Diversisporales</taxon>
        <taxon>Gigasporaceae</taxon>
        <taxon>Cetraspora</taxon>
    </lineage>
</organism>
<evidence type="ECO:0000313" key="3">
    <source>
        <dbReference type="Proteomes" id="UP000789759"/>
    </source>
</evidence>
<evidence type="ECO:0000313" key="2">
    <source>
        <dbReference type="EMBL" id="CAG8616508.1"/>
    </source>
</evidence>
<dbReference type="AlphaFoldDB" id="A0A9N9CW02"/>
<proteinExistence type="predicted"/>
<evidence type="ECO:0000259" key="1">
    <source>
        <dbReference type="PROSITE" id="PS51762"/>
    </source>
</evidence>
<comment type="caution">
    <text evidence="2">The sequence shown here is derived from an EMBL/GenBank/DDBJ whole genome shotgun (WGS) entry which is preliminary data.</text>
</comment>
<dbReference type="PROSITE" id="PS51762">
    <property type="entry name" value="GH16_2"/>
    <property type="match status" value="1"/>
</dbReference>
<name>A0A9N9CW02_9GLOM</name>
<dbReference type="SUPFAM" id="SSF49899">
    <property type="entry name" value="Concanavalin A-like lectins/glucanases"/>
    <property type="match status" value="1"/>
</dbReference>
<keyword evidence="3" id="KW-1185">Reference proteome</keyword>
<feature type="domain" description="GH16" evidence="1">
    <location>
        <begin position="1"/>
        <end position="213"/>
    </location>
</feature>
<dbReference type="OrthoDB" id="4524534at2759"/>
<dbReference type="InterPro" id="IPR000757">
    <property type="entry name" value="Beta-glucanase-like"/>
</dbReference>
<dbReference type="GO" id="GO:0005975">
    <property type="term" value="P:carbohydrate metabolic process"/>
    <property type="evidence" value="ECO:0007669"/>
    <property type="project" value="InterPro"/>
</dbReference>
<dbReference type="Proteomes" id="UP000789759">
    <property type="component" value="Unassembled WGS sequence"/>
</dbReference>
<dbReference type="GO" id="GO:0004553">
    <property type="term" value="F:hydrolase activity, hydrolyzing O-glycosyl compounds"/>
    <property type="evidence" value="ECO:0007669"/>
    <property type="project" value="InterPro"/>
</dbReference>
<dbReference type="InterPro" id="IPR013320">
    <property type="entry name" value="ConA-like_dom_sf"/>
</dbReference>
<dbReference type="EMBL" id="CAJVQA010005257">
    <property type="protein sequence ID" value="CAG8616508.1"/>
    <property type="molecule type" value="Genomic_DNA"/>
</dbReference>
<reference evidence="2" key="1">
    <citation type="submission" date="2021-06" db="EMBL/GenBank/DDBJ databases">
        <authorList>
            <person name="Kallberg Y."/>
            <person name="Tangrot J."/>
            <person name="Rosling A."/>
        </authorList>
    </citation>
    <scope>NUCLEOTIDE SEQUENCE</scope>
    <source>
        <strain evidence="2">FL966</strain>
    </source>
</reference>